<feature type="coiled-coil region" evidence="9">
    <location>
        <begin position="529"/>
        <end position="556"/>
    </location>
</feature>
<keyword evidence="6 10" id="KW-0472">Membrane</keyword>
<keyword evidence="5 10" id="KW-1133">Transmembrane helix</keyword>
<dbReference type="GO" id="GO:0005886">
    <property type="term" value="C:plasma membrane"/>
    <property type="evidence" value="ECO:0007669"/>
    <property type="project" value="UniProtKB-SubCell"/>
</dbReference>
<dbReference type="Gene3D" id="3.40.190.10">
    <property type="entry name" value="Periplasmic binding protein-like II"/>
    <property type="match status" value="1"/>
</dbReference>
<evidence type="ECO:0000313" key="12">
    <source>
        <dbReference type="EMBL" id="KAK8388529.1"/>
    </source>
</evidence>
<dbReference type="PANTHER" id="PTHR42643:SF24">
    <property type="entry name" value="IONOTROPIC RECEPTOR 60A"/>
    <property type="match status" value="1"/>
</dbReference>
<dbReference type="EMBL" id="JARAKH010000028">
    <property type="protein sequence ID" value="KAK8388529.1"/>
    <property type="molecule type" value="Genomic_DNA"/>
</dbReference>
<accession>A0AAW0TLE7</accession>
<proteinExistence type="inferred from homology"/>
<evidence type="ECO:0000256" key="1">
    <source>
        <dbReference type="ARBA" id="ARBA00004651"/>
    </source>
</evidence>
<comment type="subcellular location">
    <subcellularLocation>
        <location evidence="1">Cell membrane</location>
        <topology evidence="1">Multi-pass membrane protein</topology>
    </subcellularLocation>
</comment>
<feature type="transmembrane region" description="Helical" evidence="10">
    <location>
        <begin position="318"/>
        <end position="349"/>
    </location>
</feature>
<evidence type="ECO:0000256" key="2">
    <source>
        <dbReference type="ARBA" id="ARBA00008685"/>
    </source>
</evidence>
<evidence type="ECO:0000256" key="3">
    <source>
        <dbReference type="ARBA" id="ARBA00022475"/>
    </source>
</evidence>
<feature type="transmembrane region" description="Helical" evidence="10">
    <location>
        <begin position="568"/>
        <end position="586"/>
    </location>
</feature>
<evidence type="ECO:0000256" key="9">
    <source>
        <dbReference type="SAM" id="Coils"/>
    </source>
</evidence>
<dbReference type="Pfam" id="PF00060">
    <property type="entry name" value="Lig_chan"/>
    <property type="match status" value="1"/>
</dbReference>
<dbReference type="Proteomes" id="UP001487740">
    <property type="component" value="Unassembled WGS sequence"/>
</dbReference>
<keyword evidence="3" id="KW-1003">Cell membrane</keyword>
<evidence type="ECO:0000256" key="10">
    <source>
        <dbReference type="SAM" id="Phobius"/>
    </source>
</evidence>
<feature type="domain" description="Ionotropic glutamate receptor C-terminal" evidence="11">
    <location>
        <begin position="321"/>
        <end position="575"/>
    </location>
</feature>
<keyword evidence="4 10" id="KW-0812">Transmembrane</keyword>
<dbReference type="Gene3D" id="1.10.287.70">
    <property type="match status" value="1"/>
</dbReference>
<keyword evidence="13" id="KW-1185">Reference proteome</keyword>
<dbReference type="InterPro" id="IPR001320">
    <property type="entry name" value="Iontro_rcpt_C"/>
</dbReference>
<evidence type="ECO:0000256" key="7">
    <source>
        <dbReference type="ARBA" id="ARBA00023170"/>
    </source>
</evidence>
<dbReference type="PANTHER" id="PTHR42643">
    <property type="entry name" value="IONOTROPIC RECEPTOR 20A-RELATED"/>
    <property type="match status" value="1"/>
</dbReference>
<name>A0AAW0TLE7_SCYPA</name>
<protein>
    <recommendedName>
        <fullName evidence="11">Ionotropic glutamate receptor C-terminal domain-containing protein</fullName>
    </recommendedName>
</protein>
<reference evidence="12 13" key="1">
    <citation type="submission" date="2023-03" db="EMBL/GenBank/DDBJ databases">
        <title>High-quality genome of Scylla paramamosain provides insights in environmental adaptation.</title>
        <authorList>
            <person name="Zhang L."/>
        </authorList>
    </citation>
    <scope>NUCLEOTIDE SEQUENCE [LARGE SCALE GENOMIC DNA]</scope>
    <source>
        <strain evidence="12">LZ_2023a</strain>
        <tissue evidence="12">Muscle</tissue>
    </source>
</reference>
<keyword evidence="8" id="KW-0325">Glycoprotein</keyword>
<keyword evidence="9" id="KW-0175">Coiled coil</keyword>
<gene>
    <name evidence="12" type="ORF">O3P69_020481</name>
</gene>
<organism evidence="12 13">
    <name type="scientific">Scylla paramamosain</name>
    <name type="common">Mud crab</name>
    <dbReference type="NCBI Taxonomy" id="85552"/>
    <lineage>
        <taxon>Eukaryota</taxon>
        <taxon>Metazoa</taxon>
        <taxon>Ecdysozoa</taxon>
        <taxon>Arthropoda</taxon>
        <taxon>Crustacea</taxon>
        <taxon>Multicrustacea</taxon>
        <taxon>Malacostraca</taxon>
        <taxon>Eumalacostraca</taxon>
        <taxon>Eucarida</taxon>
        <taxon>Decapoda</taxon>
        <taxon>Pleocyemata</taxon>
        <taxon>Brachyura</taxon>
        <taxon>Eubrachyura</taxon>
        <taxon>Portunoidea</taxon>
        <taxon>Portunidae</taxon>
        <taxon>Portuninae</taxon>
        <taxon>Scylla</taxon>
    </lineage>
</organism>
<evidence type="ECO:0000259" key="11">
    <source>
        <dbReference type="Pfam" id="PF00060"/>
    </source>
</evidence>
<evidence type="ECO:0000256" key="4">
    <source>
        <dbReference type="ARBA" id="ARBA00022692"/>
    </source>
</evidence>
<comment type="similarity">
    <text evidence="2">Belongs to the glutamate-gated ion channel (TC 1.A.10.1) family.</text>
</comment>
<sequence length="598" mass="66344">MVGVAAEGGSRLTAKIRSQFVRVSVAGEDLLGNSLKAVIAGELANCSLGVLWSEDSEIKDEEKGYNHHKMRDVVLAASNPRQTWRVRRTEDLLKVGWGLSGAGGCRTYLLFLHHPGHAAILLAYFLRFEPPWDYSGRYLIVGLTVMQMEALARTEVGRKTQHLVGVNLTLHTSLPSPRNTTRHGNETAHVTPAKHLDSVVWFQFSPHFMVGRSGRYGRDYKVVMALSEALNFTPAFRRPSDGQLWGQASENGSWSGLVGTVARGEANFGLANFFLANPDGRKEVQDFSGFYDSDVACFLGRTAAPVPRWQSLARPFTLYTWMAVLATFVLAAIALFVITFVSLSSILLYTWGIHLREPQLSVVKGAGVRTAVLTVWVYAMVLTIAYSTNLTASLTVAKAQPAVNTFRGLKQSGQRVFAMGTFFRLGMAASENPDLKVLANRLEPYPNLQSALRPVEASKGVFIQSRKYLEFLVSDKYSPHGVPSMRILRECFAPYSIAVSLEKNSPLRPSFDVVLRKVFEGGLVRRWFLEALRLARRDKEEENGEEEELEEKEKEEGGVPFSLNHLQGVFLILALVLLAACLAFLTELSCGKRNRRNG</sequence>
<evidence type="ECO:0000313" key="13">
    <source>
        <dbReference type="Proteomes" id="UP001487740"/>
    </source>
</evidence>
<dbReference type="GO" id="GO:0015276">
    <property type="term" value="F:ligand-gated monoatomic ion channel activity"/>
    <property type="evidence" value="ECO:0007669"/>
    <property type="project" value="InterPro"/>
</dbReference>
<evidence type="ECO:0000256" key="6">
    <source>
        <dbReference type="ARBA" id="ARBA00023136"/>
    </source>
</evidence>
<evidence type="ECO:0000256" key="8">
    <source>
        <dbReference type="ARBA" id="ARBA00023180"/>
    </source>
</evidence>
<dbReference type="InterPro" id="IPR052192">
    <property type="entry name" value="Insect_Ionotropic_Sensory_Rcpt"/>
</dbReference>
<keyword evidence="7" id="KW-0675">Receptor</keyword>
<comment type="caution">
    <text evidence="12">The sequence shown here is derived from an EMBL/GenBank/DDBJ whole genome shotgun (WGS) entry which is preliminary data.</text>
</comment>
<dbReference type="AlphaFoldDB" id="A0AAW0TLE7"/>
<dbReference type="GO" id="GO:0050906">
    <property type="term" value="P:detection of stimulus involved in sensory perception"/>
    <property type="evidence" value="ECO:0007669"/>
    <property type="project" value="UniProtKB-ARBA"/>
</dbReference>
<evidence type="ECO:0000256" key="5">
    <source>
        <dbReference type="ARBA" id="ARBA00022989"/>
    </source>
</evidence>
<dbReference type="SUPFAM" id="SSF53850">
    <property type="entry name" value="Periplasmic binding protein-like II"/>
    <property type="match status" value="1"/>
</dbReference>
<feature type="transmembrane region" description="Helical" evidence="10">
    <location>
        <begin position="370"/>
        <end position="388"/>
    </location>
</feature>